<evidence type="ECO:0000313" key="4">
    <source>
        <dbReference type="Proteomes" id="UP000279284"/>
    </source>
</evidence>
<dbReference type="AlphaFoldDB" id="A0A448D5R9"/>
<dbReference type="SMART" id="SM00450">
    <property type="entry name" value="RHOD"/>
    <property type="match status" value="1"/>
</dbReference>
<evidence type="ECO:0000256" key="1">
    <source>
        <dbReference type="SAM" id="SignalP"/>
    </source>
</evidence>
<dbReference type="EC" id="2.8.1.1" evidence="3"/>
<evidence type="ECO:0000313" key="3">
    <source>
        <dbReference type="EMBL" id="VEE99498.1"/>
    </source>
</evidence>
<reference evidence="3 4" key="1">
    <citation type="submission" date="2018-12" db="EMBL/GenBank/DDBJ databases">
        <authorList>
            <consortium name="Pathogen Informatics"/>
        </authorList>
    </citation>
    <scope>NUCLEOTIDE SEQUENCE [LARGE SCALE GENOMIC DNA]</scope>
    <source>
        <strain evidence="3 4">NCTC10296</strain>
    </source>
</reference>
<dbReference type="STRING" id="493.BWD07_00580"/>
<evidence type="ECO:0000259" key="2">
    <source>
        <dbReference type="PROSITE" id="PS50206"/>
    </source>
</evidence>
<dbReference type="PROSITE" id="PS50206">
    <property type="entry name" value="RHODANESE_3"/>
    <property type="match status" value="1"/>
</dbReference>
<feature type="chain" id="PRO_5018973853" evidence="1">
    <location>
        <begin position="18"/>
        <end position="121"/>
    </location>
</feature>
<gene>
    <name evidence="3" type="primary">pspE</name>
    <name evidence="3" type="ORF">NCTC10296_00370</name>
</gene>
<dbReference type="CDD" id="cd00158">
    <property type="entry name" value="RHOD"/>
    <property type="match status" value="1"/>
</dbReference>
<name>A0A448D5R9_9NEIS</name>
<dbReference type="InterPro" id="IPR050229">
    <property type="entry name" value="GlpE_sulfurtransferase"/>
</dbReference>
<sequence length="121" mass="13174">MKWLLTILTVSALLVFAGTHTKTGQVTAATAGQAVKAKGIWIDVRTPEEFATGNIQGALNIPVDQISGQIHRVIPDKQAPIHLYCRSGRRAEVAVKQLKELGYTDVTNHGGYQDLLQQGIR</sequence>
<dbReference type="PANTHER" id="PTHR43031">
    <property type="entry name" value="FAD-DEPENDENT OXIDOREDUCTASE"/>
    <property type="match status" value="1"/>
</dbReference>
<dbReference type="RefSeq" id="WP_085415428.1">
    <property type="nucleotide sequence ID" value="NZ_CAUJPY010000002.1"/>
</dbReference>
<dbReference type="Gene3D" id="3.40.250.10">
    <property type="entry name" value="Rhodanese-like domain"/>
    <property type="match status" value="1"/>
</dbReference>
<dbReference type="EMBL" id="LR134313">
    <property type="protein sequence ID" value="VEE99498.1"/>
    <property type="molecule type" value="Genomic_DNA"/>
</dbReference>
<dbReference type="SUPFAM" id="SSF52821">
    <property type="entry name" value="Rhodanese/Cell cycle control phosphatase"/>
    <property type="match status" value="1"/>
</dbReference>
<dbReference type="PANTHER" id="PTHR43031:SF18">
    <property type="entry name" value="RHODANESE-RELATED SULFURTRANSFERASES"/>
    <property type="match status" value="1"/>
</dbReference>
<dbReference type="GO" id="GO:0004792">
    <property type="term" value="F:thiosulfate-cyanide sulfurtransferase activity"/>
    <property type="evidence" value="ECO:0007669"/>
    <property type="project" value="UniProtKB-EC"/>
</dbReference>
<keyword evidence="3" id="KW-0808">Transferase</keyword>
<dbReference type="InterPro" id="IPR036873">
    <property type="entry name" value="Rhodanese-like_dom_sf"/>
</dbReference>
<dbReference type="Pfam" id="PF00581">
    <property type="entry name" value="Rhodanese"/>
    <property type="match status" value="1"/>
</dbReference>
<keyword evidence="4" id="KW-1185">Reference proteome</keyword>
<dbReference type="Proteomes" id="UP000279284">
    <property type="component" value="Chromosome"/>
</dbReference>
<accession>A0A448D5R9</accession>
<protein>
    <submittedName>
        <fullName evidence="3">Putative phage shock protein E</fullName>
        <ecNumber evidence="3">2.8.1.1</ecNumber>
    </submittedName>
</protein>
<proteinExistence type="predicted"/>
<dbReference type="KEGG" id="nci:NCTC10296_00370"/>
<feature type="domain" description="Rhodanese" evidence="2">
    <location>
        <begin position="35"/>
        <end position="120"/>
    </location>
</feature>
<dbReference type="OrthoDB" id="9814704at2"/>
<dbReference type="InterPro" id="IPR001763">
    <property type="entry name" value="Rhodanese-like_dom"/>
</dbReference>
<organism evidence="3 4">
    <name type="scientific">Neisseria canis</name>
    <dbReference type="NCBI Taxonomy" id="493"/>
    <lineage>
        <taxon>Bacteria</taxon>
        <taxon>Pseudomonadati</taxon>
        <taxon>Pseudomonadota</taxon>
        <taxon>Betaproteobacteria</taxon>
        <taxon>Neisseriales</taxon>
        <taxon>Neisseriaceae</taxon>
        <taxon>Neisseria</taxon>
    </lineage>
</organism>
<keyword evidence="1" id="KW-0732">Signal</keyword>
<feature type="signal peptide" evidence="1">
    <location>
        <begin position="1"/>
        <end position="17"/>
    </location>
</feature>